<keyword evidence="6" id="KW-1185">Reference proteome</keyword>
<dbReference type="SMART" id="SM00342">
    <property type="entry name" value="HTH_ARAC"/>
    <property type="match status" value="1"/>
</dbReference>
<dbReference type="GO" id="GO:0043565">
    <property type="term" value="F:sequence-specific DNA binding"/>
    <property type="evidence" value="ECO:0007669"/>
    <property type="project" value="InterPro"/>
</dbReference>
<dbReference type="RefSeq" id="WP_093329645.1">
    <property type="nucleotide sequence ID" value="NZ_FOAF01000009.1"/>
</dbReference>
<evidence type="ECO:0000259" key="4">
    <source>
        <dbReference type="PROSITE" id="PS01124"/>
    </source>
</evidence>
<dbReference type="Pfam" id="PF12833">
    <property type="entry name" value="HTH_18"/>
    <property type="match status" value="1"/>
</dbReference>
<reference evidence="6" key="1">
    <citation type="submission" date="2016-10" db="EMBL/GenBank/DDBJ databases">
        <authorList>
            <person name="Varghese N."/>
            <person name="Submissions S."/>
        </authorList>
    </citation>
    <scope>NUCLEOTIDE SEQUENCE [LARGE SCALE GENOMIC DNA]</scope>
    <source>
        <strain evidence="6">DSM 18733</strain>
    </source>
</reference>
<keyword evidence="2" id="KW-0238">DNA-binding</keyword>
<dbReference type="STRING" id="407022.SAMN05661044_04669"/>
<dbReference type="Proteomes" id="UP000199421">
    <property type="component" value="Unassembled WGS sequence"/>
</dbReference>
<dbReference type="PROSITE" id="PS01124">
    <property type="entry name" value="HTH_ARAC_FAMILY_2"/>
    <property type="match status" value="1"/>
</dbReference>
<evidence type="ECO:0000256" key="3">
    <source>
        <dbReference type="ARBA" id="ARBA00023163"/>
    </source>
</evidence>
<dbReference type="InterPro" id="IPR009057">
    <property type="entry name" value="Homeodomain-like_sf"/>
</dbReference>
<dbReference type="PANTHER" id="PTHR43280">
    <property type="entry name" value="ARAC-FAMILY TRANSCRIPTIONAL REGULATOR"/>
    <property type="match status" value="1"/>
</dbReference>
<keyword evidence="1" id="KW-0805">Transcription regulation</keyword>
<dbReference type="SUPFAM" id="SSF46689">
    <property type="entry name" value="Homeodomain-like"/>
    <property type="match status" value="1"/>
</dbReference>
<keyword evidence="3" id="KW-0804">Transcription</keyword>
<dbReference type="GO" id="GO:0003700">
    <property type="term" value="F:DNA-binding transcription factor activity"/>
    <property type="evidence" value="ECO:0007669"/>
    <property type="project" value="InterPro"/>
</dbReference>
<proteinExistence type="predicted"/>
<organism evidence="5 6">
    <name type="scientific">Olivibacter domesticus</name>
    <name type="common">Pseudosphingobacterium domesticum</name>
    <dbReference type="NCBI Taxonomy" id="407022"/>
    <lineage>
        <taxon>Bacteria</taxon>
        <taxon>Pseudomonadati</taxon>
        <taxon>Bacteroidota</taxon>
        <taxon>Sphingobacteriia</taxon>
        <taxon>Sphingobacteriales</taxon>
        <taxon>Sphingobacteriaceae</taxon>
        <taxon>Olivibacter</taxon>
    </lineage>
</organism>
<evidence type="ECO:0000256" key="2">
    <source>
        <dbReference type="ARBA" id="ARBA00023125"/>
    </source>
</evidence>
<dbReference type="OrthoDB" id="629929at2"/>
<gene>
    <name evidence="5" type="ORF">SAMN05661044_04669</name>
</gene>
<dbReference type="AlphaFoldDB" id="A0A1H7WT93"/>
<evidence type="ECO:0000256" key="1">
    <source>
        <dbReference type="ARBA" id="ARBA00023015"/>
    </source>
</evidence>
<dbReference type="InterPro" id="IPR018060">
    <property type="entry name" value="HTH_AraC"/>
</dbReference>
<feature type="domain" description="HTH araC/xylS-type" evidence="4">
    <location>
        <begin position="218"/>
        <end position="297"/>
    </location>
</feature>
<protein>
    <submittedName>
        <fullName evidence="5">Helix-turn-helix domain-containing protein</fullName>
    </submittedName>
</protein>
<evidence type="ECO:0000313" key="6">
    <source>
        <dbReference type="Proteomes" id="UP000199421"/>
    </source>
</evidence>
<sequence>MHREIEIFYDEYVHRSYSDDQFFLGHFDVFHWKDLKKDLSACERLQRKPFYKIALLNGTAKYHSNNVEVPIAGYTIVFTEPMTRSGFSTDDENFVGDYCVCSESFLKGTAKLNLRNWPVFKDRGIYAQPLSKEQYLFLSQIMLEIEQEKDSDYFFKEQLIRNRVFDIIHYIQKIIKSNNFPSLYMEDTLDERFLKLVENAFFDISLQKPLAGKTPGYFAGLLNTTVDHLNQTLKKTMGKTTSDILHERIIEEANILLKHTNYSIKEIAWCLNFQETPHFVNFYKKLTKTTPLVYRTT</sequence>
<name>A0A1H7WT93_OLID1</name>
<dbReference type="EMBL" id="FOAF01000009">
    <property type="protein sequence ID" value="SEM24780.1"/>
    <property type="molecule type" value="Genomic_DNA"/>
</dbReference>
<evidence type="ECO:0000313" key="5">
    <source>
        <dbReference type="EMBL" id="SEM24780.1"/>
    </source>
</evidence>
<dbReference type="PANTHER" id="PTHR43280:SF2">
    <property type="entry name" value="HTH-TYPE TRANSCRIPTIONAL REGULATOR EXSA"/>
    <property type="match status" value="1"/>
</dbReference>
<accession>A0A1H7WT93</accession>
<dbReference type="Gene3D" id="1.10.10.60">
    <property type="entry name" value="Homeodomain-like"/>
    <property type="match status" value="1"/>
</dbReference>